<dbReference type="EMBL" id="CM042890">
    <property type="protein sequence ID" value="KAI4311770.1"/>
    <property type="molecule type" value="Genomic_DNA"/>
</dbReference>
<reference evidence="2" key="1">
    <citation type="journal article" date="2023" name="Front. Plant Sci.">
        <title>Chromosomal-level genome assembly of Melastoma candidum provides insights into trichome evolution.</title>
        <authorList>
            <person name="Zhong Y."/>
            <person name="Wu W."/>
            <person name="Sun C."/>
            <person name="Zou P."/>
            <person name="Liu Y."/>
            <person name="Dai S."/>
            <person name="Zhou R."/>
        </authorList>
    </citation>
    <scope>NUCLEOTIDE SEQUENCE [LARGE SCALE GENOMIC DNA]</scope>
</reference>
<comment type="caution">
    <text evidence="1">The sequence shown here is derived from an EMBL/GenBank/DDBJ whole genome shotgun (WGS) entry which is preliminary data.</text>
</comment>
<evidence type="ECO:0000313" key="1">
    <source>
        <dbReference type="EMBL" id="KAI4311770.1"/>
    </source>
</evidence>
<dbReference type="Proteomes" id="UP001057402">
    <property type="component" value="Chromosome 11"/>
</dbReference>
<gene>
    <name evidence="1" type="ORF">MLD38_036640</name>
</gene>
<organism evidence="1 2">
    <name type="scientific">Melastoma candidum</name>
    <dbReference type="NCBI Taxonomy" id="119954"/>
    <lineage>
        <taxon>Eukaryota</taxon>
        <taxon>Viridiplantae</taxon>
        <taxon>Streptophyta</taxon>
        <taxon>Embryophyta</taxon>
        <taxon>Tracheophyta</taxon>
        <taxon>Spermatophyta</taxon>
        <taxon>Magnoliopsida</taxon>
        <taxon>eudicotyledons</taxon>
        <taxon>Gunneridae</taxon>
        <taxon>Pentapetalae</taxon>
        <taxon>rosids</taxon>
        <taxon>malvids</taxon>
        <taxon>Myrtales</taxon>
        <taxon>Melastomataceae</taxon>
        <taxon>Melastomatoideae</taxon>
        <taxon>Melastomateae</taxon>
        <taxon>Melastoma</taxon>
    </lineage>
</organism>
<proteinExistence type="predicted"/>
<protein>
    <submittedName>
        <fullName evidence="1">Uncharacterized protein</fullName>
    </submittedName>
</protein>
<evidence type="ECO:0000313" key="2">
    <source>
        <dbReference type="Proteomes" id="UP001057402"/>
    </source>
</evidence>
<keyword evidence="2" id="KW-1185">Reference proteome</keyword>
<name>A0ACB9LJU4_9MYRT</name>
<sequence>MWNERRRRGASRSAPPPPQQGEGSGTQTHGENSAGTSRRRPGGSRCGRAANRNKRGSGVRRSATGRPMTEEERATQQEHFDRWWTQPEDVMSGDSSPDVSEEEEQQGRREGKRTMEESNSPPSSSPPSTSETDSDFEVTDSNTYCTLYKNGNYVAHKEEALLPGIVEKVGVRVKLEWRKTYASVWIRRAPDWFRFPKSDYPIVVRPEEASASTSRDIVPRPISVKRKFTDRLNNEDTKKMRLDRMERRKNWVRRYVLVESKGTQTDEQVDGSDAEVPLLVAQGCCTPFDDVAPLGVMDEVENIGNPDLPFEEDCSVASDDEELKEAKNVIILGWKDALGAEDPAAGEVDEQSGENAASAPHDTNRFDISLRALIDRIMENFDDLDADEKFMTHLIQKALREQAKPLEDDEGISDSVNPPEPSRVAVRGHLPRDRPEHEAMQACRDATLLSLHERILRLKREVRMMESAQGNLRNDADVHAKKMKFFRLVEEWEVVIKEKKDSLIAEMAKWDDVMDRLARDAEEMKITDELHGVPPPCITETVTQPATVLENELPVDPAVLRPAREAQAHSAGDSSQEDGLHVYGRVPAAMEGIFVMKIPSGPDGQLLGAPRSPGPDSRLNNIITQIYEKMEDPESRPRALGQPVVRFIRQHIRDIRIESNRAARRNKCRALRDYIMQIDGVVDFFGGLLDQLLSRAEEEARRAQEVNEDPLPFFSFGLVSGSQGTSFDDTSTGEGGSDVNWSDEGCTFFERRSSDDHGSSSE</sequence>
<accession>A0ACB9LJU4</accession>